<proteinExistence type="predicted"/>
<name>A0ABM8APR0_9BACT</name>
<dbReference type="CDD" id="cd00138">
    <property type="entry name" value="PLDc_SF"/>
    <property type="match status" value="1"/>
</dbReference>
<evidence type="ECO:0000313" key="2">
    <source>
        <dbReference type="Proteomes" id="UP001061361"/>
    </source>
</evidence>
<gene>
    <name evidence="1" type="ORF">JCM14722_09350</name>
</gene>
<sequence>MSNAYHPPSLLRHFESPDEYTGVFGWLCGYSADAWFLDEALELFSGKTHAQRAYEGRICIAMILDPGAPQLTMVAVPGLAHLPVMSNKPLPCNLLHAKVAILAFRHGTDRTRWCVRLIVSTGNWTRQSVEDSLDLAWRVDLTSEDIVAGSSENSGDIWAAWDFLNWTSSHFDKSLLSVSRDDLEENPDRFFERIISLAGKRDNKRSRFFDNRNESLLAQLPRLIKKTSPVRRNYIAMGSGFYEKATNDAVPSVLQNITEALVVDELLTASADKNVFVNPEECQAIANSREAMLRNGYSIYRAAIPPYMREQDKFLHAKFIFSANDRSDSDYCGSPWVYLGSGNLTKSGFASKASLGRGNLEAGVVFSPGNVYWGESDESLPQRNIKNLLPIGWDDQLRLTEECPLLPGEGFPGREDIYTASPVSWLIWEETRDGNQITIPRGFRKQLEQSLLRDMKVLDRDGEPCPKVDAHTFHWLHERPRMVTLSWPEEDKSCQSDIPLVDEFGRLAATPLPQLGLSEAWSILANFPMPPDGLEPEDLQDQPQSEEVTANSCTALPQGQDYGSDYPVRKMMQLVESIAGKQTAIDQPDWSAWCTRLEQCLTQVGETTTVSLFKKLEIDPLSPLAHPSFRPEYAETANTPEGKRYETILRKITKRWGMERVTGIGEIR</sequence>
<dbReference type="EMBL" id="AP026708">
    <property type="protein sequence ID" value="BDQ33393.1"/>
    <property type="molecule type" value="Genomic_DNA"/>
</dbReference>
<keyword evidence="2" id="KW-1185">Reference proteome</keyword>
<dbReference type="RefSeq" id="WP_264983450.1">
    <property type="nucleotide sequence ID" value="NZ_AP026708.1"/>
</dbReference>
<protein>
    <recommendedName>
        <fullName evidence="3">PLD phosphodiesterase domain-containing protein</fullName>
    </recommendedName>
</protein>
<organism evidence="1 2">
    <name type="scientific">Pseudodesulfovibrio portus</name>
    <dbReference type="NCBI Taxonomy" id="231439"/>
    <lineage>
        <taxon>Bacteria</taxon>
        <taxon>Pseudomonadati</taxon>
        <taxon>Thermodesulfobacteriota</taxon>
        <taxon>Desulfovibrionia</taxon>
        <taxon>Desulfovibrionales</taxon>
        <taxon>Desulfovibrionaceae</taxon>
    </lineage>
</organism>
<dbReference type="Gene3D" id="3.30.870.10">
    <property type="entry name" value="Endonuclease Chain A"/>
    <property type="match status" value="1"/>
</dbReference>
<evidence type="ECO:0008006" key="3">
    <source>
        <dbReference type="Google" id="ProtNLM"/>
    </source>
</evidence>
<dbReference type="SUPFAM" id="SSF56024">
    <property type="entry name" value="Phospholipase D/nuclease"/>
    <property type="match status" value="1"/>
</dbReference>
<reference evidence="1" key="1">
    <citation type="submission" date="2022-08" db="EMBL/GenBank/DDBJ databases">
        <title>Genome Sequence of the sulphate-reducing bacterium, Pseudodesulfovibrio portus JCM14722.</title>
        <authorList>
            <person name="Kondo R."/>
            <person name="Kataoka T."/>
        </authorList>
    </citation>
    <scope>NUCLEOTIDE SEQUENCE</scope>
    <source>
        <strain evidence="1">JCM 14722</strain>
    </source>
</reference>
<accession>A0ABM8APR0</accession>
<evidence type="ECO:0000313" key="1">
    <source>
        <dbReference type="EMBL" id="BDQ33393.1"/>
    </source>
</evidence>
<dbReference type="Proteomes" id="UP001061361">
    <property type="component" value="Chromosome"/>
</dbReference>